<name>A0AAN9I6V6_CROPI</name>
<comment type="caution">
    <text evidence="2">The sequence shown here is derived from an EMBL/GenBank/DDBJ whole genome shotgun (WGS) entry which is preliminary data.</text>
</comment>
<gene>
    <name evidence="2" type="ORF">RIF29_22442</name>
</gene>
<keyword evidence="1" id="KW-1133">Transmembrane helix</keyword>
<evidence type="ECO:0000256" key="1">
    <source>
        <dbReference type="SAM" id="Phobius"/>
    </source>
</evidence>
<sequence>MGRGNMVNIAQQVLGKCTLLERIILLSGLSIKVSVPLFYFISVYVLLLLLLLFLKTKNKKKNPRAAAIQNFDSQRL</sequence>
<dbReference type="AlphaFoldDB" id="A0AAN9I6V6"/>
<dbReference type="EMBL" id="JAYWIO010000004">
    <property type="protein sequence ID" value="KAK7269708.1"/>
    <property type="molecule type" value="Genomic_DNA"/>
</dbReference>
<proteinExistence type="predicted"/>
<feature type="transmembrane region" description="Helical" evidence="1">
    <location>
        <begin position="37"/>
        <end position="54"/>
    </location>
</feature>
<keyword evidence="1" id="KW-0812">Transmembrane</keyword>
<keyword evidence="1" id="KW-0472">Membrane</keyword>
<protein>
    <submittedName>
        <fullName evidence="2">Uncharacterized protein</fullName>
    </submittedName>
</protein>
<evidence type="ECO:0000313" key="3">
    <source>
        <dbReference type="Proteomes" id="UP001372338"/>
    </source>
</evidence>
<reference evidence="2 3" key="1">
    <citation type="submission" date="2024-01" db="EMBL/GenBank/DDBJ databases">
        <title>The genomes of 5 underutilized Papilionoideae crops provide insights into root nodulation and disease resistanc.</title>
        <authorList>
            <person name="Yuan L."/>
        </authorList>
    </citation>
    <scope>NUCLEOTIDE SEQUENCE [LARGE SCALE GENOMIC DNA]</scope>
    <source>
        <strain evidence="2">ZHUSHIDOU_FW_LH</strain>
        <tissue evidence="2">Leaf</tissue>
    </source>
</reference>
<dbReference type="Proteomes" id="UP001372338">
    <property type="component" value="Unassembled WGS sequence"/>
</dbReference>
<accession>A0AAN9I6V6</accession>
<evidence type="ECO:0000313" key="2">
    <source>
        <dbReference type="EMBL" id="KAK7269708.1"/>
    </source>
</evidence>
<keyword evidence="3" id="KW-1185">Reference proteome</keyword>
<organism evidence="2 3">
    <name type="scientific">Crotalaria pallida</name>
    <name type="common">Smooth rattlebox</name>
    <name type="synonym">Crotalaria striata</name>
    <dbReference type="NCBI Taxonomy" id="3830"/>
    <lineage>
        <taxon>Eukaryota</taxon>
        <taxon>Viridiplantae</taxon>
        <taxon>Streptophyta</taxon>
        <taxon>Embryophyta</taxon>
        <taxon>Tracheophyta</taxon>
        <taxon>Spermatophyta</taxon>
        <taxon>Magnoliopsida</taxon>
        <taxon>eudicotyledons</taxon>
        <taxon>Gunneridae</taxon>
        <taxon>Pentapetalae</taxon>
        <taxon>rosids</taxon>
        <taxon>fabids</taxon>
        <taxon>Fabales</taxon>
        <taxon>Fabaceae</taxon>
        <taxon>Papilionoideae</taxon>
        <taxon>50 kb inversion clade</taxon>
        <taxon>genistoids sensu lato</taxon>
        <taxon>core genistoids</taxon>
        <taxon>Crotalarieae</taxon>
        <taxon>Crotalaria</taxon>
    </lineage>
</organism>